<accession>E6WVK8</accession>
<feature type="transmembrane region" description="Helical" evidence="1">
    <location>
        <begin position="50"/>
        <end position="69"/>
    </location>
</feature>
<evidence type="ECO:0000256" key="1">
    <source>
        <dbReference type="SAM" id="Phobius"/>
    </source>
</evidence>
<dbReference type="RefSeq" id="WP_013536034.1">
    <property type="nucleotide sequence ID" value="NC_014924.1"/>
</dbReference>
<sequence length="118" mass="12403">MTTAPEPIDRRARQLHAEALAHVSPEVRARLRRARQQAMAAGTARPWWRLPPWLAGGAVAAALVVAVALRPDPGLPAPDAGNAGPAMATVVDPAATLEEDPGFYLWLASADVTALALE</sequence>
<dbReference type="Proteomes" id="UP000008632">
    <property type="component" value="Chromosome"/>
</dbReference>
<keyword evidence="3" id="KW-1185">Reference proteome</keyword>
<proteinExistence type="predicted"/>
<evidence type="ECO:0000313" key="3">
    <source>
        <dbReference type="Proteomes" id="UP000008632"/>
    </source>
</evidence>
<reference evidence="2 3" key="1">
    <citation type="submission" date="2011-01" db="EMBL/GenBank/DDBJ databases">
        <title>Complete sequence of Pseudoxanthomonas suwonensis 11-1.</title>
        <authorList>
            <consortium name="US DOE Joint Genome Institute"/>
            <person name="Lucas S."/>
            <person name="Copeland A."/>
            <person name="Lapidus A."/>
            <person name="Cheng J.-F."/>
            <person name="Goodwin L."/>
            <person name="Pitluck S."/>
            <person name="Teshima H."/>
            <person name="Detter J.C."/>
            <person name="Han C."/>
            <person name="Tapia R."/>
            <person name="Land M."/>
            <person name="Hauser L."/>
            <person name="Kyrpides N."/>
            <person name="Ivanova N."/>
            <person name="Ovchinnikova G."/>
            <person name="Siebers A.K."/>
            <person name="Allgaier M."/>
            <person name="Thelen M.P."/>
            <person name="Hugenholtz P."/>
            <person name="Gladden J."/>
            <person name="Woyke T."/>
        </authorList>
    </citation>
    <scope>NUCLEOTIDE SEQUENCE [LARGE SCALE GENOMIC DNA]</scope>
    <source>
        <strain evidence="3">11-1</strain>
    </source>
</reference>
<dbReference type="EMBL" id="CP002446">
    <property type="protein sequence ID" value="ADV28207.1"/>
    <property type="molecule type" value="Genomic_DNA"/>
</dbReference>
<name>E6WVK8_PSEUU</name>
<dbReference type="KEGG" id="psu:Psesu_2374"/>
<keyword evidence="1" id="KW-0472">Membrane</keyword>
<dbReference type="OrthoDB" id="5976069at2"/>
<evidence type="ECO:0000313" key="2">
    <source>
        <dbReference type="EMBL" id="ADV28207.1"/>
    </source>
</evidence>
<dbReference type="AlphaFoldDB" id="E6WVK8"/>
<dbReference type="HOGENOM" id="CLU_2071152_0_0_6"/>
<dbReference type="STRING" id="743721.Psesu_2374"/>
<protein>
    <recommendedName>
        <fullName evidence="4">DUF3619 family protein</fullName>
    </recommendedName>
</protein>
<keyword evidence="1" id="KW-1133">Transmembrane helix</keyword>
<evidence type="ECO:0008006" key="4">
    <source>
        <dbReference type="Google" id="ProtNLM"/>
    </source>
</evidence>
<gene>
    <name evidence="2" type="ordered locus">Psesu_2374</name>
</gene>
<organism evidence="2 3">
    <name type="scientific">Pseudoxanthomonas suwonensis (strain 11-1)</name>
    <dbReference type="NCBI Taxonomy" id="743721"/>
    <lineage>
        <taxon>Bacteria</taxon>
        <taxon>Pseudomonadati</taxon>
        <taxon>Pseudomonadota</taxon>
        <taxon>Gammaproteobacteria</taxon>
        <taxon>Lysobacterales</taxon>
        <taxon>Lysobacteraceae</taxon>
        <taxon>Pseudoxanthomonas</taxon>
    </lineage>
</organism>
<keyword evidence="1" id="KW-0812">Transmembrane</keyword>